<feature type="coiled-coil region" evidence="3">
    <location>
        <begin position="115"/>
        <end position="184"/>
    </location>
</feature>
<feature type="region of interest" description="Disordered" evidence="4">
    <location>
        <begin position="193"/>
        <end position="218"/>
    </location>
</feature>
<feature type="compositionally biased region" description="Pro residues" evidence="4">
    <location>
        <begin position="726"/>
        <end position="735"/>
    </location>
</feature>
<feature type="region of interest" description="Disordered" evidence="4">
    <location>
        <begin position="288"/>
        <end position="561"/>
    </location>
</feature>
<feature type="compositionally biased region" description="Low complexity" evidence="4">
    <location>
        <begin position="55"/>
        <end position="85"/>
    </location>
</feature>
<dbReference type="Pfam" id="PF07989">
    <property type="entry name" value="Cnn_1N"/>
    <property type="match status" value="1"/>
</dbReference>
<feature type="compositionally biased region" description="Basic and acidic residues" evidence="4">
    <location>
        <begin position="87"/>
        <end position="98"/>
    </location>
</feature>
<dbReference type="GO" id="GO:0005815">
    <property type="term" value="C:microtubule organizing center"/>
    <property type="evidence" value="ECO:0007669"/>
    <property type="project" value="InterPro"/>
</dbReference>
<feature type="compositionally biased region" description="Polar residues" evidence="4">
    <location>
        <begin position="363"/>
        <end position="391"/>
    </location>
</feature>
<feature type="compositionally biased region" description="Polar residues" evidence="4">
    <location>
        <begin position="814"/>
        <end position="825"/>
    </location>
</feature>
<proteinExistence type="predicted"/>
<dbReference type="AlphaFoldDB" id="A0AAN6UWQ3"/>
<feature type="compositionally biased region" description="Basic and acidic residues" evidence="4">
    <location>
        <begin position="42"/>
        <end position="53"/>
    </location>
</feature>
<dbReference type="Proteomes" id="UP001302676">
    <property type="component" value="Unassembled WGS sequence"/>
</dbReference>
<sequence>MESYGPPQLRSSSASNKPHRINTEHDPSSSPASAISPLLLERLQRSRKIESDRMSSQSSADKLSSSAGSRHVRSPSPSNSYRPSSGEAKKGLGVKEMEQTLSTLHKQNFDLKLELYHRREKQAALEERMETLERELKERDQLNDSLVHELEKRDKAVEEAIDMIVTLEKRVEQLLLERKMVQQVETDDTAYPRIASPVNTPTPKQMRLDPGDAKTPVRMPSFVSERSENADNLREVYLGAIAGESALHLPRLAEDTPETTRVDPRLASPALSDLSESSFVSVYGRTHTVDVSSPPRGYSPWPWEGDSSRTPAPIDSPTKVRTSTPSNQQRANSSRTASGPYHSIVGMLEPVSSPLQRVERLGSTPTPMRASSGTPTGAKQHSPSVRPQSSHNRPKSKKEKREALEKVLTQVQFSSPQTLPPTPDTLSTSTLPQNDSPPRDRQYAENGRSFLSLTGTNTSRASGQHEPKPPSRAGQTDTPTLHPTLALVGGRVRDDSTPGGDGLKFRAHHRRVSTTSSVDTWLRESMKPEDTDGLDPMSSASQADTDPVDERLSPDLFSFPPSSKAGWAADAMFGALAGKGYKGYSPTTASIPADTETVEIYTPPLPRSGVPNGGRMTPVRGTVAPPVPPPNRRSSLFARTGVAAADVSPGTEGISQPSSSSRAGPSSSPYTPYTNGSNTPATAGRSSRSRSNSTDARSSPAPRHHSTELGLKQDRAMTVPPKQLQAPPPAAPMPPRQHNSQDSPSSQPLPGKQQRHYPPPAQSSRPRSRGLNSFFRRSISGSGGPASAGDLPAPPASAPPTETAFRPPPPQGQAARNGSGSTSMSIGMPSWVRRGSVGDEERTGATPPPILRSKAGGVMEDSPGYGHRGTGATEEEDLDGGVALENGAGTHYGLSTEVPSTGVNNGSGGAPVATPPAKKSTSRRSWGGSNGSVLPPGIENPEMGGASLANSSTSSGGGGGGKRKWLGLGRVSSLRNRGGA</sequence>
<comment type="subcellular location">
    <subcellularLocation>
        <location evidence="1">Cytoplasm</location>
    </subcellularLocation>
</comment>
<evidence type="ECO:0000256" key="2">
    <source>
        <dbReference type="ARBA" id="ARBA00022490"/>
    </source>
</evidence>
<feature type="compositionally biased region" description="Polar residues" evidence="4">
    <location>
        <begin position="319"/>
        <end position="337"/>
    </location>
</feature>
<dbReference type="GeneID" id="87815100"/>
<dbReference type="RefSeq" id="XP_062633291.1">
    <property type="nucleotide sequence ID" value="XM_062778487.1"/>
</dbReference>
<feature type="compositionally biased region" description="Low complexity" evidence="4">
    <location>
        <begin position="655"/>
        <end position="669"/>
    </location>
</feature>
<dbReference type="EMBL" id="MU853645">
    <property type="protein sequence ID" value="KAK4139920.1"/>
    <property type="molecule type" value="Genomic_DNA"/>
</dbReference>
<dbReference type="GO" id="GO:0005737">
    <property type="term" value="C:cytoplasm"/>
    <property type="evidence" value="ECO:0007669"/>
    <property type="project" value="UniProtKB-SubCell"/>
</dbReference>
<feature type="compositionally biased region" description="Basic and acidic residues" evidence="4">
    <location>
        <begin position="521"/>
        <end position="530"/>
    </location>
</feature>
<accession>A0AAN6UWQ3</accession>
<feature type="region of interest" description="Disordered" evidence="4">
    <location>
        <begin position="1"/>
        <end position="99"/>
    </location>
</feature>
<keyword evidence="7" id="KW-1185">Reference proteome</keyword>
<evidence type="ECO:0000256" key="1">
    <source>
        <dbReference type="ARBA" id="ARBA00004496"/>
    </source>
</evidence>
<evidence type="ECO:0000256" key="3">
    <source>
        <dbReference type="SAM" id="Coils"/>
    </source>
</evidence>
<dbReference type="InterPro" id="IPR012943">
    <property type="entry name" value="Cnn_1N"/>
</dbReference>
<feature type="compositionally biased region" description="Low complexity" evidence="4">
    <location>
        <begin position="28"/>
        <end position="40"/>
    </location>
</feature>
<keyword evidence="2" id="KW-0963">Cytoplasm</keyword>
<name>A0AAN6UWQ3_9PEZI</name>
<feature type="compositionally biased region" description="Low complexity" evidence="4">
    <location>
        <begin position="944"/>
        <end position="954"/>
    </location>
</feature>
<feature type="compositionally biased region" description="Polar residues" evidence="4">
    <location>
        <begin position="449"/>
        <end position="462"/>
    </location>
</feature>
<comment type="caution">
    <text evidence="6">The sequence shown here is derived from an EMBL/GenBank/DDBJ whole genome shotgun (WGS) entry which is preliminary data.</text>
</comment>
<feature type="compositionally biased region" description="Low complexity" evidence="4">
    <location>
        <begin position="424"/>
        <end position="433"/>
    </location>
</feature>
<reference evidence="6" key="1">
    <citation type="journal article" date="2023" name="Mol. Phylogenet. Evol.">
        <title>Genome-scale phylogeny and comparative genomics of the fungal order Sordariales.</title>
        <authorList>
            <person name="Hensen N."/>
            <person name="Bonometti L."/>
            <person name="Westerberg I."/>
            <person name="Brannstrom I.O."/>
            <person name="Guillou S."/>
            <person name="Cros-Aarteil S."/>
            <person name="Calhoun S."/>
            <person name="Haridas S."/>
            <person name="Kuo A."/>
            <person name="Mondo S."/>
            <person name="Pangilinan J."/>
            <person name="Riley R."/>
            <person name="LaButti K."/>
            <person name="Andreopoulos B."/>
            <person name="Lipzen A."/>
            <person name="Chen C."/>
            <person name="Yan M."/>
            <person name="Daum C."/>
            <person name="Ng V."/>
            <person name="Clum A."/>
            <person name="Steindorff A."/>
            <person name="Ohm R.A."/>
            <person name="Martin F."/>
            <person name="Silar P."/>
            <person name="Natvig D.O."/>
            <person name="Lalanne C."/>
            <person name="Gautier V."/>
            <person name="Ament-Velasquez S.L."/>
            <person name="Kruys A."/>
            <person name="Hutchinson M.I."/>
            <person name="Powell A.J."/>
            <person name="Barry K."/>
            <person name="Miller A.N."/>
            <person name="Grigoriev I.V."/>
            <person name="Debuchy R."/>
            <person name="Gladieux P."/>
            <person name="Hiltunen Thoren M."/>
            <person name="Johannesson H."/>
        </authorList>
    </citation>
    <scope>NUCLEOTIDE SEQUENCE</scope>
    <source>
        <strain evidence="6">CBS 141.50</strain>
    </source>
</reference>
<evidence type="ECO:0000256" key="4">
    <source>
        <dbReference type="SAM" id="MobiDB-lite"/>
    </source>
</evidence>
<evidence type="ECO:0000313" key="7">
    <source>
        <dbReference type="Proteomes" id="UP001302676"/>
    </source>
</evidence>
<protein>
    <recommendedName>
        <fullName evidence="5">Centrosomin N-terminal motif 1 domain-containing protein</fullName>
    </recommendedName>
</protein>
<keyword evidence="3" id="KW-0175">Coiled coil</keyword>
<feature type="compositionally biased region" description="Polar residues" evidence="4">
    <location>
        <begin position="738"/>
        <end position="748"/>
    </location>
</feature>
<feature type="compositionally biased region" description="Basic and acidic residues" evidence="4">
    <location>
        <begin position="705"/>
        <end position="715"/>
    </location>
</feature>
<evidence type="ECO:0000259" key="5">
    <source>
        <dbReference type="Pfam" id="PF07989"/>
    </source>
</evidence>
<organism evidence="6 7">
    <name type="scientific">Dichotomopilus funicola</name>
    <dbReference type="NCBI Taxonomy" id="1934379"/>
    <lineage>
        <taxon>Eukaryota</taxon>
        <taxon>Fungi</taxon>
        <taxon>Dikarya</taxon>
        <taxon>Ascomycota</taxon>
        <taxon>Pezizomycotina</taxon>
        <taxon>Sordariomycetes</taxon>
        <taxon>Sordariomycetidae</taxon>
        <taxon>Sordariales</taxon>
        <taxon>Chaetomiaceae</taxon>
        <taxon>Dichotomopilus</taxon>
    </lineage>
</organism>
<reference evidence="6" key="2">
    <citation type="submission" date="2023-05" db="EMBL/GenBank/DDBJ databases">
        <authorList>
            <consortium name="Lawrence Berkeley National Laboratory"/>
            <person name="Steindorff A."/>
            <person name="Hensen N."/>
            <person name="Bonometti L."/>
            <person name="Westerberg I."/>
            <person name="Brannstrom I.O."/>
            <person name="Guillou S."/>
            <person name="Cros-Aarteil S."/>
            <person name="Calhoun S."/>
            <person name="Haridas S."/>
            <person name="Kuo A."/>
            <person name="Mondo S."/>
            <person name="Pangilinan J."/>
            <person name="Riley R."/>
            <person name="Labutti K."/>
            <person name="Andreopoulos B."/>
            <person name="Lipzen A."/>
            <person name="Chen C."/>
            <person name="Yanf M."/>
            <person name="Daum C."/>
            <person name="Ng V."/>
            <person name="Clum A."/>
            <person name="Ohm R."/>
            <person name="Martin F."/>
            <person name="Silar P."/>
            <person name="Natvig D."/>
            <person name="Lalanne C."/>
            <person name="Gautier V."/>
            <person name="Ament-Velasquez S.L."/>
            <person name="Kruys A."/>
            <person name="Hutchinson M.I."/>
            <person name="Powell A.J."/>
            <person name="Barry K."/>
            <person name="Miller A.N."/>
            <person name="Grigoriev I.V."/>
            <person name="Debuchy R."/>
            <person name="Gladieux P."/>
            <person name="Thoren M.H."/>
            <person name="Johannesson H."/>
        </authorList>
    </citation>
    <scope>NUCLEOTIDE SEQUENCE</scope>
    <source>
        <strain evidence="6">CBS 141.50</strain>
    </source>
</reference>
<feature type="compositionally biased region" description="Polar residues" evidence="4">
    <location>
        <begin position="670"/>
        <end position="697"/>
    </location>
</feature>
<gene>
    <name evidence="6" type="ORF">C8A04DRAFT_15429</name>
</gene>
<evidence type="ECO:0000313" key="6">
    <source>
        <dbReference type="EMBL" id="KAK4139920.1"/>
    </source>
</evidence>
<feature type="region of interest" description="Disordered" evidence="4">
    <location>
        <begin position="601"/>
        <end position="980"/>
    </location>
</feature>
<feature type="domain" description="Centrosomin N-terminal motif 1" evidence="5">
    <location>
        <begin position="94"/>
        <end position="160"/>
    </location>
</feature>